<dbReference type="GO" id="GO:0071586">
    <property type="term" value="P:CAAX-box protein processing"/>
    <property type="evidence" value="ECO:0007669"/>
    <property type="project" value="InterPro"/>
</dbReference>
<dbReference type="GO" id="GO:0046872">
    <property type="term" value="F:metal ion binding"/>
    <property type="evidence" value="ECO:0007669"/>
    <property type="project" value="UniProtKB-KW"/>
</dbReference>
<evidence type="ECO:0000259" key="16">
    <source>
        <dbReference type="Pfam" id="PF16491"/>
    </source>
</evidence>
<feature type="binding site" evidence="12">
    <location>
        <position position="276"/>
    </location>
    <ligand>
        <name>Zn(2+)</name>
        <dbReference type="ChEBI" id="CHEBI:29105"/>
        <note>catalytic</note>
    </ligand>
</feature>
<gene>
    <name evidence="17" type="ORF">SAMN04488028_103265</name>
</gene>
<dbReference type="EMBL" id="FRAA01000003">
    <property type="protein sequence ID" value="SHK17789.1"/>
    <property type="molecule type" value="Genomic_DNA"/>
</dbReference>
<dbReference type="FunFam" id="3.30.2010.10:FF:000002">
    <property type="entry name" value="CAAX prenyl protease"/>
    <property type="match status" value="1"/>
</dbReference>
<dbReference type="InterPro" id="IPR027057">
    <property type="entry name" value="CAXX_Prtase_1"/>
</dbReference>
<dbReference type="Pfam" id="PF16491">
    <property type="entry name" value="Peptidase_M48_N"/>
    <property type="match status" value="1"/>
</dbReference>
<feature type="active site" evidence="11">
    <location>
        <position position="277"/>
    </location>
</feature>
<dbReference type="Pfam" id="PF01435">
    <property type="entry name" value="Peptidase_M48"/>
    <property type="match status" value="1"/>
</dbReference>
<comment type="similarity">
    <text evidence="13">Belongs to the peptidase M48 family.</text>
</comment>
<feature type="transmembrane region" description="Helical" evidence="14">
    <location>
        <begin position="62"/>
        <end position="82"/>
    </location>
</feature>
<dbReference type="Proteomes" id="UP000184474">
    <property type="component" value="Unassembled WGS sequence"/>
</dbReference>
<evidence type="ECO:0000256" key="1">
    <source>
        <dbReference type="ARBA" id="ARBA00004477"/>
    </source>
</evidence>
<keyword evidence="9 13" id="KW-0482">Metalloprotease</keyword>
<protein>
    <submittedName>
        <fullName evidence="17">STE24 endopeptidase</fullName>
    </submittedName>
</protein>
<feature type="transmembrane region" description="Helical" evidence="14">
    <location>
        <begin position="176"/>
        <end position="201"/>
    </location>
</feature>
<evidence type="ECO:0000256" key="2">
    <source>
        <dbReference type="ARBA" id="ARBA00022670"/>
    </source>
</evidence>
<feature type="transmembrane region" description="Helical" evidence="14">
    <location>
        <begin position="328"/>
        <end position="349"/>
    </location>
</feature>
<keyword evidence="2 13" id="KW-0645">Protease</keyword>
<evidence type="ECO:0000313" key="18">
    <source>
        <dbReference type="Proteomes" id="UP000184474"/>
    </source>
</evidence>
<keyword evidence="6" id="KW-0256">Endoplasmic reticulum</keyword>
<feature type="domain" description="CAAX prenyl protease 1 N-terminal" evidence="16">
    <location>
        <begin position="30"/>
        <end position="203"/>
    </location>
</feature>
<dbReference type="InterPro" id="IPR032456">
    <property type="entry name" value="Peptidase_M48_N"/>
</dbReference>
<feature type="transmembrane region" description="Helical" evidence="14">
    <location>
        <begin position="148"/>
        <end position="170"/>
    </location>
</feature>
<organism evidence="17 18">
    <name type="scientific">Reichenbachiella agariperforans</name>
    <dbReference type="NCBI Taxonomy" id="156994"/>
    <lineage>
        <taxon>Bacteria</taxon>
        <taxon>Pseudomonadati</taxon>
        <taxon>Bacteroidota</taxon>
        <taxon>Cytophagia</taxon>
        <taxon>Cytophagales</taxon>
        <taxon>Reichenbachiellaceae</taxon>
        <taxon>Reichenbachiella</taxon>
    </lineage>
</organism>
<feature type="transmembrane region" description="Helical" evidence="14">
    <location>
        <begin position="102"/>
        <end position="127"/>
    </location>
</feature>
<feature type="transmembrane region" description="Helical" evidence="14">
    <location>
        <begin position="6"/>
        <end position="24"/>
    </location>
</feature>
<dbReference type="PANTHER" id="PTHR10120">
    <property type="entry name" value="CAAX PRENYL PROTEASE 1"/>
    <property type="match status" value="1"/>
</dbReference>
<evidence type="ECO:0000256" key="13">
    <source>
        <dbReference type="RuleBase" id="RU003983"/>
    </source>
</evidence>
<evidence type="ECO:0000256" key="12">
    <source>
        <dbReference type="PIRSR" id="PIRSR627057-2"/>
    </source>
</evidence>
<evidence type="ECO:0000256" key="7">
    <source>
        <dbReference type="ARBA" id="ARBA00022833"/>
    </source>
</evidence>
<dbReference type="CDD" id="cd07343">
    <property type="entry name" value="M48A_Zmpste24p_like"/>
    <property type="match status" value="1"/>
</dbReference>
<proteinExistence type="inferred from homology"/>
<keyword evidence="3 14" id="KW-0812">Transmembrane</keyword>
<keyword evidence="18" id="KW-1185">Reference proteome</keyword>
<feature type="transmembrane region" description="Helical" evidence="14">
    <location>
        <begin position="286"/>
        <end position="308"/>
    </location>
</feature>
<evidence type="ECO:0000256" key="4">
    <source>
        <dbReference type="ARBA" id="ARBA00022723"/>
    </source>
</evidence>
<dbReference type="STRING" id="156994.SAMN04488028_103265"/>
<dbReference type="AlphaFoldDB" id="A0A1M6QBX9"/>
<feature type="domain" description="Peptidase M48" evidence="15">
    <location>
        <begin position="209"/>
        <end position="410"/>
    </location>
</feature>
<comment type="subcellular location">
    <subcellularLocation>
        <location evidence="1">Endoplasmic reticulum membrane</location>
        <topology evidence="1">Multi-pass membrane protein</topology>
    </subcellularLocation>
</comment>
<dbReference type="RefSeq" id="WP_073122314.1">
    <property type="nucleotide sequence ID" value="NZ_FRAA01000003.1"/>
</dbReference>
<evidence type="ECO:0000259" key="15">
    <source>
        <dbReference type="Pfam" id="PF01435"/>
    </source>
</evidence>
<comment type="cofactor">
    <cofactor evidence="12 13">
        <name>Zn(2+)</name>
        <dbReference type="ChEBI" id="CHEBI:29105"/>
    </cofactor>
    <text evidence="12 13">Binds 1 zinc ion per subunit.</text>
</comment>
<evidence type="ECO:0000256" key="11">
    <source>
        <dbReference type="PIRSR" id="PIRSR627057-1"/>
    </source>
</evidence>
<dbReference type="Gene3D" id="3.30.2010.10">
    <property type="entry name" value="Metalloproteases ('zincins'), catalytic domain"/>
    <property type="match status" value="1"/>
</dbReference>
<evidence type="ECO:0000256" key="5">
    <source>
        <dbReference type="ARBA" id="ARBA00022801"/>
    </source>
</evidence>
<keyword evidence="8 14" id="KW-1133">Transmembrane helix</keyword>
<dbReference type="GO" id="GO:0004222">
    <property type="term" value="F:metalloendopeptidase activity"/>
    <property type="evidence" value="ECO:0007669"/>
    <property type="project" value="InterPro"/>
</dbReference>
<evidence type="ECO:0000256" key="6">
    <source>
        <dbReference type="ARBA" id="ARBA00022824"/>
    </source>
</evidence>
<evidence type="ECO:0000256" key="10">
    <source>
        <dbReference type="ARBA" id="ARBA00023136"/>
    </source>
</evidence>
<evidence type="ECO:0000256" key="3">
    <source>
        <dbReference type="ARBA" id="ARBA00022692"/>
    </source>
</evidence>
<keyword evidence="10 14" id="KW-0472">Membrane</keyword>
<feature type="binding site" evidence="12">
    <location>
        <position position="280"/>
    </location>
    <ligand>
        <name>Zn(2+)</name>
        <dbReference type="ChEBI" id="CHEBI:29105"/>
        <note>catalytic</note>
    </ligand>
</feature>
<dbReference type="InterPro" id="IPR001915">
    <property type="entry name" value="Peptidase_M48"/>
</dbReference>
<keyword evidence="5 13" id="KW-0378">Hydrolase</keyword>
<sequence length="412" mass="46357">MTSETILYLIIGITIFDFVFNKVLGILNNKSRKKPIPASLTGIYDEEQYAESQRYQTAVFKFSAISSTLSFAVMLAMLWFGIFGWLDAQVRAIAPVEYLSSLYFFGILYFASDILGLPFDIYGTFVIEEKFGFNKTTAKTFVLDKLKGWLMTLIVGGIIVGVFIALVALFPQTFWIYFWIVAAVLMVFINMFYTSLIIPLFNKLTPLGDGTLKDAITHYSQKVGFSLNNIFVIDGSKRSSKANAFFSELGKKKKVVLYDTLIDQHSEEELVAVLAHEVGHYKKKHIVWSMILSVAQIGFMLWLLSLLISSSKVSWALGANSTSMHINVLAFGMLFSPVSTVIGILMNLLSRKNEYEADEYAVRTYDRKPLISALKKLTATNLGNLTPHPAYVFVNYSHPSLQQRIEAMEKVA</sequence>
<evidence type="ECO:0000256" key="9">
    <source>
        <dbReference type="ARBA" id="ARBA00023049"/>
    </source>
</evidence>
<keyword evidence="4 12" id="KW-0479">Metal-binding</keyword>
<evidence type="ECO:0000256" key="14">
    <source>
        <dbReference type="SAM" id="Phobius"/>
    </source>
</evidence>
<evidence type="ECO:0000256" key="8">
    <source>
        <dbReference type="ARBA" id="ARBA00022989"/>
    </source>
</evidence>
<keyword evidence="7 12" id="KW-0862">Zinc</keyword>
<name>A0A1M6QBX9_REIAG</name>
<reference evidence="18" key="1">
    <citation type="submission" date="2016-11" db="EMBL/GenBank/DDBJ databases">
        <authorList>
            <person name="Varghese N."/>
            <person name="Submissions S."/>
        </authorList>
    </citation>
    <scope>NUCLEOTIDE SEQUENCE [LARGE SCALE GENOMIC DNA]</scope>
    <source>
        <strain evidence="18">DSM 26134</strain>
    </source>
</reference>
<accession>A0A1M6QBX9</accession>
<evidence type="ECO:0000313" key="17">
    <source>
        <dbReference type="EMBL" id="SHK17789.1"/>
    </source>
</evidence>
<feature type="active site" description="Proton donor" evidence="11">
    <location>
        <position position="358"/>
    </location>
</feature>
<feature type="binding site" evidence="12">
    <location>
        <position position="354"/>
    </location>
    <ligand>
        <name>Zn(2+)</name>
        <dbReference type="ChEBI" id="CHEBI:29105"/>
        <note>catalytic</note>
    </ligand>
</feature>